<dbReference type="AlphaFoldDB" id="A0A517L4X7"/>
<dbReference type="EMBL" id="CP042189">
    <property type="protein sequence ID" value="QDS70697.1"/>
    <property type="molecule type" value="Genomic_DNA"/>
</dbReference>
<organism evidence="2 3">
    <name type="scientific">Venturia effusa</name>
    <dbReference type="NCBI Taxonomy" id="50376"/>
    <lineage>
        <taxon>Eukaryota</taxon>
        <taxon>Fungi</taxon>
        <taxon>Dikarya</taxon>
        <taxon>Ascomycota</taxon>
        <taxon>Pezizomycotina</taxon>
        <taxon>Dothideomycetes</taxon>
        <taxon>Pleosporomycetidae</taxon>
        <taxon>Venturiales</taxon>
        <taxon>Venturiaceae</taxon>
        <taxon>Venturia</taxon>
    </lineage>
</organism>
<dbReference type="STRING" id="50376.A0A517L4X7"/>
<keyword evidence="1" id="KW-1133">Transmembrane helix</keyword>
<keyword evidence="1" id="KW-0812">Transmembrane</keyword>
<sequence length="395" mass="42245">MRLEAAIYSGLLISARLCQATSLEVGHGLYRRHVDSHDRMRRDADSVLHQRRKRNDVFGAQNGVWPTVVVPPGFTLAAGMRITPIPDATNTFVAVPTGTAVVAAPQQSANAVNIDPTKWSAQAEQACMTSVMNLKGKSSNPAGLAVCYNVPYLDEAKGIFEAELRMYNISMPSGEFVGVTPAMMMVTLQYQGATIQTSNGALPVKRDLIELMGRQVQVDSVIATPTGTAMPPSGAMPQGIMMPSEVAVRKYIGVVNKALLVPGMNLSMFQPLLVPQIAISAMSPQTNLIVNTSLSSTESSFVAGVFSKAAGNVTDPKALLGNPQDQLAAAAAGLPTPFVVPGLSLGVFPVGLIVTATWMFFFVTAIGLGTLGRLQFRDQYRRAVRAQKQETQRRI</sequence>
<dbReference type="Proteomes" id="UP000316270">
    <property type="component" value="Chromosome 5"/>
</dbReference>
<keyword evidence="3" id="KW-1185">Reference proteome</keyword>
<protein>
    <submittedName>
        <fullName evidence="2">Uncharacterized protein</fullName>
    </submittedName>
</protein>
<evidence type="ECO:0000313" key="3">
    <source>
        <dbReference type="Proteomes" id="UP000316270"/>
    </source>
</evidence>
<evidence type="ECO:0000313" key="2">
    <source>
        <dbReference type="EMBL" id="QDS70697.1"/>
    </source>
</evidence>
<accession>A0A517L4X7</accession>
<proteinExistence type="predicted"/>
<dbReference type="OrthoDB" id="2596908at2759"/>
<reference evidence="2 3" key="1">
    <citation type="submission" date="2019-07" db="EMBL/GenBank/DDBJ databases">
        <title>Finished genome of Venturia effusa.</title>
        <authorList>
            <person name="Young C.A."/>
            <person name="Cox M.P."/>
            <person name="Ganley A.R.D."/>
            <person name="David W.J."/>
        </authorList>
    </citation>
    <scope>NUCLEOTIDE SEQUENCE [LARGE SCALE GENOMIC DNA]</scope>
    <source>
        <strain evidence="3">albino</strain>
    </source>
</reference>
<keyword evidence="1" id="KW-0472">Membrane</keyword>
<gene>
    <name evidence="2" type="ORF">FKW77_001595</name>
</gene>
<evidence type="ECO:0000256" key="1">
    <source>
        <dbReference type="SAM" id="Phobius"/>
    </source>
</evidence>
<feature type="transmembrane region" description="Helical" evidence="1">
    <location>
        <begin position="347"/>
        <end position="372"/>
    </location>
</feature>
<name>A0A517L4X7_9PEZI</name>